<keyword evidence="1" id="KW-0547">Nucleotide-binding</keyword>
<name>A0A078GLC9_BRANA</name>
<dbReference type="GO" id="GO:0003724">
    <property type="term" value="F:RNA helicase activity"/>
    <property type="evidence" value="ECO:0007669"/>
    <property type="project" value="InterPro"/>
</dbReference>
<dbReference type="PROSITE" id="PS51195">
    <property type="entry name" value="Q_MOTIF"/>
    <property type="match status" value="1"/>
</dbReference>
<evidence type="ECO:0000259" key="4">
    <source>
        <dbReference type="PROSITE" id="PS51195"/>
    </source>
</evidence>
<dbReference type="EMBL" id="LK032185">
    <property type="protein sequence ID" value="CDY26131.1"/>
    <property type="molecule type" value="Genomic_DNA"/>
</dbReference>
<dbReference type="InterPro" id="IPR014014">
    <property type="entry name" value="RNA_helicase_DEAD_Q_motif"/>
</dbReference>
<dbReference type="Proteomes" id="UP000028999">
    <property type="component" value="Unassembled WGS sequence"/>
</dbReference>
<accession>A0A078GLC9</accession>
<reference evidence="5 6" key="1">
    <citation type="journal article" date="2014" name="Science">
        <title>Plant genetics. Early allopolyploid evolution in the post-Neolithic Brassica napus oilseed genome.</title>
        <authorList>
            <person name="Chalhoub B."/>
            <person name="Denoeud F."/>
            <person name="Liu S."/>
            <person name="Parkin I.A."/>
            <person name="Tang H."/>
            <person name="Wang X."/>
            <person name="Chiquet J."/>
            <person name="Belcram H."/>
            <person name="Tong C."/>
            <person name="Samans B."/>
            <person name="Correa M."/>
            <person name="Da Silva C."/>
            <person name="Just J."/>
            <person name="Falentin C."/>
            <person name="Koh C.S."/>
            <person name="Le Clainche I."/>
            <person name="Bernard M."/>
            <person name="Bento P."/>
            <person name="Noel B."/>
            <person name="Labadie K."/>
            <person name="Alberti A."/>
            <person name="Charles M."/>
            <person name="Arnaud D."/>
            <person name="Guo H."/>
            <person name="Daviaud C."/>
            <person name="Alamery S."/>
            <person name="Jabbari K."/>
            <person name="Zhao M."/>
            <person name="Edger P.P."/>
            <person name="Chelaifa H."/>
            <person name="Tack D."/>
            <person name="Lassalle G."/>
            <person name="Mestiri I."/>
            <person name="Schnel N."/>
            <person name="Le Paslier M.C."/>
            <person name="Fan G."/>
            <person name="Renault V."/>
            <person name="Bayer P.E."/>
            <person name="Golicz A.A."/>
            <person name="Manoli S."/>
            <person name="Lee T.H."/>
            <person name="Thi V.H."/>
            <person name="Chalabi S."/>
            <person name="Hu Q."/>
            <person name="Fan C."/>
            <person name="Tollenaere R."/>
            <person name="Lu Y."/>
            <person name="Battail C."/>
            <person name="Shen J."/>
            <person name="Sidebottom C.H."/>
            <person name="Wang X."/>
            <person name="Canaguier A."/>
            <person name="Chauveau A."/>
            <person name="Berard A."/>
            <person name="Deniot G."/>
            <person name="Guan M."/>
            <person name="Liu Z."/>
            <person name="Sun F."/>
            <person name="Lim Y.P."/>
            <person name="Lyons E."/>
            <person name="Town C.D."/>
            <person name="Bancroft I."/>
            <person name="Wang X."/>
            <person name="Meng J."/>
            <person name="Ma J."/>
            <person name="Pires J.C."/>
            <person name="King G.J."/>
            <person name="Brunel D."/>
            <person name="Delourme R."/>
            <person name="Renard M."/>
            <person name="Aury J.M."/>
            <person name="Adams K.L."/>
            <person name="Batley J."/>
            <person name="Snowdon R.J."/>
            <person name="Tost J."/>
            <person name="Edwards D."/>
            <person name="Zhou Y."/>
            <person name="Hua W."/>
            <person name="Sharpe A.G."/>
            <person name="Paterson A.H."/>
            <person name="Guan C."/>
            <person name="Wincker P."/>
        </authorList>
    </citation>
    <scope>NUCLEOTIDE SEQUENCE [LARGE SCALE GENOMIC DNA]</scope>
    <source>
        <strain evidence="6">cv. Darmor-bzh</strain>
    </source>
</reference>
<evidence type="ECO:0000256" key="2">
    <source>
        <dbReference type="ARBA" id="ARBA00022840"/>
    </source>
</evidence>
<sequence length="134" mass="15278">MSVCLVFFFIYSNSRTNYIAFLSLRFASDPSLEDFKLSLRKSFTFCSRISLLLLNLQVMAGSAPEGTQFDTRQFDQRLNEVLEGQDEFFTSYDEVHESFDAMGLQENLLRGIYAYGFVKPSAIQQRGIVPLQGS</sequence>
<evidence type="ECO:0000313" key="5">
    <source>
        <dbReference type="EMBL" id="CDY26131.1"/>
    </source>
</evidence>
<gene>
    <name evidence="5" type="primary">BnaC06g10650D</name>
    <name evidence="5" type="ORF">GSBRNA2T00034774001</name>
</gene>
<feature type="short sequence motif" description="Q motif" evidence="3">
    <location>
        <begin position="97"/>
        <end position="125"/>
    </location>
</feature>
<keyword evidence="6" id="KW-1185">Reference proteome</keyword>
<keyword evidence="2" id="KW-0067">ATP-binding</keyword>
<organism evidence="5 6">
    <name type="scientific">Brassica napus</name>
    <name type="common">Rape</name>
    <dbReference type="NCBI Taxonomy" id="3708"/>
    <lineage>
        <taxon>Eukaryota</taxon>
        <taxon>Viridiplantae</taxon>
        <taxon>Streptophyta</taxon>
        <taxon>Embryophyta</taxon>
        <taxon>Tracheophyta</taxon>
        <taxon>Spermatophyta</taxon>
        <taxon>Magnoliopsida</taxon>
        <taxon>eudicotyledons</taxon>
        <taxon>Gunneridae</taxon>
        <taxon>Pentapetalae</taxon>
        <taxon>rosids</taxon>
        <taxon>malvids</taxon>
        <taxon>Brassicales</taxon>
        <taxon>Brassicaceae</taxon>
        <taxon>Brassiceae</taxon>
        <taxon>Brassica</taxon>
    </lineage>
</organism>
<dbReference type="PaxDb" id="3708-A0A078GLC9"/>
<protein>
    <submittedName>
        <fullName evidence="5">BnaC06g10650D protein</fullName>
    </submittedName>
</protein>
<evidence type="ECO:0000256" key="3">
    <source>
        <dbReference type="PROSITE-ProRule" id="PRU00552"/>
    </source>
</evidence>
<evidence type="ECO:0000256" key="1">
    <source>
        <dbReference type="ARBA" id="ARBA00022741"/>
    </source>
</evidence>
<proteinExistence type="predicted"/>
<dbReference type="GO" id="GO:0005524">
    <property type="term" value="F:ATP binding"/>
    <property type="evidence" value="ECO:0007669"/>
    <property type="project" value="UniProtKB-KW"/>
</dbReference>
<evidence type="ECO:0000313" key="6">
    <source>
        <dbReference type="Proteomes" id="UP000028999"/>
    </source>
</evidence>
<feature type="domain" description="DEAD-box RNA helicase Q" evidence="4">
    <location>
        <begin position="97"/>
        <end position="125"/>
    </location>
</feature>
<dbReference type="STRING" id="3708.A0A078GLC9"/>
<dbReference type="Gramene" id="CDY26131">
    <property type="protein sequence ID" value="CDY26131"/>
    <property type="gene ID" value="GSBRNA2T00034774001"/>
</dbReference>
<dbReference type="AlphaFoldDB" id="A0A078GLC9"/>